<evidence type="ECO:0000256" key="10">
    <source>
        <dbReference type="ARBA" id="ARBA00022842"/>
    </source>
</evidence>
<keyword evidence="6" id="KW-0808">Transferase</keyword>
<dbReference type="AlphaFoldDB" id="A0AA38JGX3"/>
<keyword evidence="5" id="KW-0237">DNA synthesis</keyword>
<dbReference type="CDD" id="cd01701">
    <property type="entry name" value="PolY_Rev1"/>
    <property type="match status" value="1"/>
</dbReference>
<dbReference type="Gene3D" id="1.20.58.1280">
    <property type="entry name" value="DNA repair protein Rev1, C-terminal domain"/>
    <property type="match status" value="1"/>
</dbReference>
<dbReference type="InterPro" id="IPR001126">
    <property type="entry name" value="UmuC"/>
</dbReference>
<comment type="function">
    <text evidence="14">Deoxycytidyl transferase involved in DNA repair. Transfers a dCMP residue from dCTP to the 3'-end of a DNA primer in a template-dependent reaction. May assist in the first step in the bypass of abasic lesions by the insertion of a nucleotide opposite the lesion. Required for normal induction of mutations by physical and chemical agents. Involved in mitochondrial DNA mutagenesis.</text>
</comment>
<dbReference type="Proteomes" id="UP001176059">
    <property type="component" value="Unassembled WGS sequence"/>
</dbReference>
<evidence type="ECO:0000256" key="9">
    <source>
        <dbReference type="ARBA" id="ARBA00022763"/>
    </source>
</evidence>
<dbReference type="Gene3D" id="3.40.50.10190">
    <property type="entry name" value="BRCT domain"/>
    <property type="match status" value="1"/>
</dbReference>
<evidence type="ECO:0000256" key="13">
    <source>
        <dbReference type="ARBA" id="ARBA00023242"/>
    </source>
</evidence>
<keyword evidence="9" id="KW-0227">DNA damage</keyword>
<dbReference type="Pfam" id="PF21999">
    <property type="entry name" value="IMS_HHH_1"/>
    <property type="match status" value="1"/>
</dbReference>
<dbReference type="Gene3D" id="3.30.70.270">
    <property type="match status" value="1"/>
</dbReference>
<keyword evidence="8" id="KW-0479">Metal-binding</keyword>
<evidence type="ECO:0000256" key="6">
    <source>
        <dbReference type="ARBA" id="ARBA00022679"/>
    </source>
</evidence>
<dbReference type="InterPro" id="IPR053848">
    <property type="entry name" value="IMS_HHH_1"/>
</dbReference>
<keyword evidence="13" id="KW-0539">Nucleus</keyword>
<dbReference type="InterPro" id="IPR001357">
    <property type="entry name" value="BRCT_dom"/>
</dbReference>
<name>A0AA38JGX3_9AGAR</name>
<dbReference type="EMBL" id="JANVFO010000032">
    <property type="protein sequence ID" value="KAJ3731158.1"/>
    <property type="molecule type" value="Genomic_DNA"/>
</dbReference>
<dbReference type="SUPFAM" id="SSF52113">
    <property type="entry name" value="BRCT domain"/>
    <property type="match status" value="1"/>
</dbReference>
<keyword evidence="20" id="KW-1185">Reference proteome</keyword>
<keyword evidence="7" id="KW-0548">Nucleotidyltransferase</keyword>
<reference evidence="19" key="1">
    <citation type="submission" date="2022-08" db="EMBL/GenBank/DDBJ databases">
        <authorList>
            <consortium name="DOE Joint Genome Institute"/>
            <person name="Min B."/>
            <person name="Sierra-Patev S."/>
            <person name="Naranjo-Ortiz M."/>
            <person name="Looney B."/>
            <person name="Konkel Z."/>
            <person name="Slot J.C."/>
            <person name="Sakamoto Y."/>
            <person name="Steenwyk J.L."/>
            <person name="Rokas A."/>
            <person name="Carro J."/>
            <person name="Camarero S."/>
            <person name="Ferreira P."/>
            <person name="Molpeceres G."/>
            <person name="Ruiz-duenas F.J."/>
            <person name="Serrano A."/>
            <person name="Henrissat B."/>
            <person name="Drula E."/>
            <person name="Hughes K.W."/>
            <person name="Mata J.L."/>
            <person name="Ishikawa N.K."/>
            <person name="Vargas-Isla R."/>
            <person name="Ushijima S."/>
            <person name="Smith C.A."/>
            <person name="Ahrendt S."/>
            <person name="Andreopoulos W."/>
            <person name="He G."/>
            <person name="LaButti K."/>
            <person name="Lipzen A."/>
            <person name="Ng V."/>
            <person name="Riley R."/>
            <person name="Sandor L."/>
            <person name="Barry K."/>
            <person name="Martinez A.T."/>
            <person name="Xiao Y."/>
            <person name="Gibbons J.G."/>
            <person name="Terashima K."/>
            <person name="Hibbett D.S."/>
            <person name="Grigoriev I.V."/>
        </authorList>
    </citation>
    <scope>NUCLEOTIDE SEQUENCE</scope>
    <source>
        <strain evidence="19">ET3784</strain>
    </source>
</reference>
<dbReference type="GO" id="GO:0003684">
    <property type="term" value="F:damaged DNA binding"/>
    <property type="evidence" value="ECO:0007669"/>
    <property type="project" value="InterPro"/>
</dbReference>
<accession>A0AA38JGX3</accession>
<dbReference type="GO" id="GO:0017125">
    <property type="term" value="F:deoxycytidyl transferase activity"/>
    <property type="evidence" value="ECO:0007669"/>
    <property type="project" value="TreeGrafter"/>
</dbReference>
<dbReference type="GO" id="GO:0006281">
    <property type="term" value="P:DNA repair"/>
    <property type="evidence" value="ECO:0007669"/>
    <property type="project" value="UniProtKB-KW"/>
</dbReference>
<dbReference type="GO" id="GO:0046872">
    <property type="term" value="F:metal ion binding"/>
    <property type="evidence" value="ECO:0007669"/>
    <property type="project" value="UniProtKB-KW"/>
</dbReference>
<dbReference type="InterPro" id="IPR017961">
    <property type="entry name" value="DNA_pol_Y-fam_little_finger"/>
</dbReference>
<dbReference type="Pfam" id="PF16589">
    <property type="entry name" value="BRCT_2"/>
    <property type="match status" value="1"/>
</dbReference>
<dbReference type="Gene3D" id="6.10.250.1490">
    <property type="match status" value="1"/>
</dbReference>
<keyword evidence="11" id="KW-0238">DNA-binding</keyword>
<evidence type="ECO:0000256" key="5">
    <source>
        <dbReference type="ARBA" id="ARBA00022634"/>
    </source>
</evidence>
<comment type="subcellular location">
    <subcellularLocation>
        <location evidence="2">Nucleus</location>
    </subcellularLocation>
</comment>
<evidence type="ECO:0000256" key="4">
    <source>
        <dbReference type="ARBA" id="ARBA00020399"/>
    </source>
</evidence>
<dbReference type="SMART" id="SM00292">
    <property type="entry name" value="BRCT"/>
    <property type="match status" value="1"/>
</dbReference>
<organism evidence="19 20">
    <name type="scientific">Lentinula guzmanii</name>
    <dbReference type="NCBI Taxonomy" id="2804957"/>
    <lineage>
        <taxon>Eukaryota</taxon>
        <taxon>Fungi</taxon>
        <taxon>Dikarya</taxon>
        <taxon>Basidiomycota</taxon>
        <taxon>Agaricomycotina</taxon>
        <taxon>Agaricomycetes</taxon>
        <taxon>Agaricomycetidae</taxon>
        <taxon>Agaricales</taxon>
        <taxon>Marasmiineae</taxon>
        <taxon>Omphalotaceae</taxon>
        <taxon>Lentinula</taxon>
    </lineage>
</organism>
<evidence type="ECO:0000256" key="16">
    <source>
        <dbReference type="SAM" id="MobiDB-lite"/>
    </source>
</evidence>
<feature type="region of interest" description="Disordered" evidence="16">
    <location>
        <begin position="35"/>
        <end position="64"/>
    </location>
</feature>
<reference evidence="19" key="2">
    <citation type="journal article" date="2023" name="Proc. Natl. Acad. Sci. U.S.A.">
        <title>A global phylogenomic analysis of the shiitake genus Lentinula.</title>
        <authorList>
            <person name="Sierra-Patev S."/>
            <person name="Min B."/>
            <person name="Naranjo-Ortiz M."/>
            <person name="Looney B."/>
            <person name="Konkel Z."/>
            <person name="Slot J.C."/>
            <person name="Sakamoto Y."/>
            <person name="Steenwyk J.L."/>
            <person name="Rokas A."/>
            <person name="Carro J."/>
            <person name="Camarero S."/>
            <person name="Ferreira P."/>
            <person name="Molpeceres G."/>
            <person name="Ruiz-Duenas F.J."/>
            <person name="Serrano A."/>
            <person name="Henrissat B."/>
            <person name="Drula E."/>
            <person name="Hughes K.W."/>
            <person name="Mata J.L."/>
            <person name="Ishikawa N.K."/>
            <person name="Vargas-Isla R."/>
            <person name="Ushijima S."/>
            <person name="Smith C.A."/>
            <person name="Donoghue J."/>
            <person name="Ahrendt S."/>
            <person name="Andreopoulos W."/>
            <person name="He G."/>
            <person name="LaButti K."/>
            <person name="Lipzen A."/>
            <person name="Ng V."/>
            <person name="Riley R."/>
            <person name="Sandor L."/>
            <person name="Barry K."/>
            <person name="Martinez A.T."/>
            <person name="Xiao Y."/>
            <person name="Gibbons J.G."/>
            <person name="Terashima K."/>
            <person name="Grigoriev I.V."/>
            <person name="Hibbett D."/>
        </authorList>
    </citation>
    <scope>NUCLEOTIDE SEQUENCE</scope>
    <source>
        <strain evidence="19">ET3784</strain>
    </source>
</reference>
<dbReference type="GO" id="GO:0070987">
    <property type="term" value="P:error-free translesion synthesis"/>
    <property type="evidence" value="ECO:0007669"/>
    <property type="project" value="TreeGrafter"/>
</dbReference>
<comment type="similarity">
    <text evidence="3">Belongs to the DNA polymerase type-Y family.</text>
</comment>
<dbReference type="SUPFAM" id="SSF56672">
    <property type="entry name" value="DNA/RNA polymerases"/>
    <property type="match status" value="1"/>
</dbReference>
<dbReference type="FunFam" id="3.30.1490.100:FF:000001">
    <property type="entry name" value="DNA repair protein REV1"/>
    <property type="match status" value="1"/>
</dbReference>
<feature type="compositionally biased region" description="Low complexity" evidence="16">
    <location>
        <begin position="234"/>
        <end position="246"/>
    </location>
</feature>
<dbReference type="InterPro" id="IPR031991">
    <property type="entry name" value="Rev1_C"/>
</dbReference>
<dbReference type="GO" id="GO:0003887">
    <property type="term" value="F:DNA-directed DNA polymerase activity"/>
    <property type="evidence" value="ECO:0007669"/>
    <property type="project" value="InterPro"/>
</dbReference>
<dbReference type="Gene3D" id="3.30.1490.100">
    <property type="entry name" value="DNA polymerase, Y-family, little finger domain"/>
    <property type="match status" value="1"/>
</dbReference>
<dbReference type="Gene3D" id="3.40.1170.60">
    <property type="match status" value="1"/>
</dbReference>
<dbReference type="Pfam" id="PF00817">
    <property type="entry name" value="IMS"/>
    <property type="match status" value="1"/>
</dbReference>
<protein>
    <recommendedName>
        <fullName evidence="4">DNA repair protein REV1</fullName>
    </recommendedName>
    <alternativeName>
        <fullName evidence="15">Reversionless protein 1</fullName>
    </alternativeName>
</protein>
<feature type="domain" description="UmuC" evidence="18">
    <location>
        <begin position="385"/>
        <end position="589"/>
    </location>
</feature>
<dbReference type="Pfam" id="PF16727">
    <property type="entry name" value="REV1_C"/>
    <property type="match status" value="1"/>
</dbReference>
<dbReference type="CDD" id="cd17719">
    <property type="entry name" value="BRCT_Rev1"/>
    <property type="match status" value="1"/>
</dbReference>
<feature type="compositionally biased region" description="Acidic residues" evidence="16">
    <location>
        <begin position="43"/>
        <end position="53"/>
    </location>
</feature>
<dbReference type="Gene3D" id="6.10.250.1630">
    <property type="match status" value="1"/>
</dbReference>
<feature type="region of interest" description="Disordered" evidence="16">
    <location>
        <begin position="797"/>
        <end position="830"/>
    </location>
</feature>
<evidence type="ECO:0000256" key="2">
    <source>
        <dbReference type="ARBA" id="ARBA00004123"/>
    </source>
</evidence>
<dbReference type="SUPFAM" id="SSF100879">
    <property type="entry name" value="Lesion bypass DNA polymerase (Y-family), little finger domain"/>
    <property type="match status" value="1"/>
</dbReference>
<dbReference type="PROSITE" id="PS50173">
    <property type="entry name" value="UMUC"/>
    <property type="match status" value="1"/>
</dbReference>
<dbReference type="InterPro" id="IPR043502">
    <property type="entry name" value="DNA/RNA_pol_sf"/>
</dbReference>
<evidence type="ECO:0000256" key="14">
    <source>
        <dbReference type="ARBA" id="ARBA00058985"/>
    </source>
</evidence>
<evidence type="ECO:0000256" key="8">
    <source>
        <dbReference type="ARBA" id="ARBA00022723"/>
    </source>
</evidence>
<dbReference type="Pfam" id="PF11799">
    <property type="entry name" value="IMS_C"/>
    <property type="match status" value="1"/>
</dbReference>
<evidence type="ECO:0000256" key="11">
    <source>
        <dbReference type="ARBA" id="ARBA00023125"/>
    </source>
</evidence>
<evidence type="ECO:0000256" key="7">
    <source>
        <dbReference type="ARBA" id="ARBA00022695"/>
    </source>
</evidence>
<dbReference type="GO" id="GO:0005634">
    <property type="term" value="C:nucleus"/>
    <property type="evidence" value="ECO:0007669"/>
    <property type="project" value="UniProtKB-SubCell"/>
</dbReference>
<evidence type="ECO:0000259" key="18">
    <source>
        <dbReference type="PROSITE" id="PS50173"/>
    </source>
</evidence>
<dbReference type="GO" id="GO:0042276">
    <property type="term" value="P:error-prone translesion synthesis"/>
    <property type="evidence" value="ECO:0007669"/>
    <property type="project" value="TreeGrafter"/>
</dbReference>
<dbReference type="PANTHER" id="PTHR45990">
    <property type="entry name" value="DNA REPAIR PROTEIN REV1"/>
    <property type="match status" value="1"/>
</dbReference>
<dbReference type="PROSITE" id="PS50172">
    <property type="entry name" value="BRCT"/>
    <property type="match status" value="1"/>
</dbReference>
<evidence type="ECO:0000256" key="3">
    <source>
        <dbReference type="ARBA" id="ARBA00010945"/>
    </source>
</evidence>
<dbReference type="PANTHER" id="PTHR45990:SF1">
    <property type="entry name" value="DNA REPAIR PROTEIN REV1"/>
    <property type="match status" value="1"/>
</dbReference>
<dbReference type="Pfam" id="PF14377">
    <property type="entry name" value="UBM"/>
    <property type="match status" value="2"/>
</dbReference>
<feature type="region of interest" description="Disordered" evidence="16">
    <location>
        <begin position="207"/>
        <end position="257"/>
    </location>
</feature>
<sequence>MALPAAPSGSNPTDYFSSQDSDFLDALAKATFPGDIGFTESKDAEEEVDDVDEMREFSPPPPNQMALKVPLKRKLEERDPRGEEIYGAARFGDFGQYMKRKRAKLQIQNKDIAGKGGIFHGISVYINGYTNPSIQDLRQLIVRHGGVFQPYLDKKTIVTHIVTNALTPAKIAEWKHMKVVRPEWLVDSANRGVLLPWRDYIWKPTNRSEATQGTRSSQRSFPSAVPTPSEANNSQSSTTISASTSTKPIEQHNYGTPSYAAYESNPIAQRAMHNSDWRAAHTSIAPDFIDGYYKNSRLHHLSAWKAELKELLREAQERAEVENSQEDTKQAATLGEGLSMRGAGLVLRSPTKNKTKTFHTSEFRFSSDTKGKGRALDPLEEQRVIMHCDFDCFFVAAGLTKRPELKGKPVVVCHSQGKQGGDASTSEIASASYEARKFGVKNGMSLQQAKKLCPEILTIPYEFELYKQFSLKFYTVLMLHADDLQAVSVDEALIDVTQAASRFRGRSSSSGDSHELLLKYDPAKAFAEEIRRQVKESTGCEISVGISHNITLARLATRRAKPAKSYHLVPGEVHEFIAPLDIADLHGFGRVAKQKALDKWGTSTLGDLEGKNKATLSAVLGKTTGETLFNLIRGVDERRLENHKERKSVSCDINYGIRFQRNDEVKIFLEQMAKEVASRLDAIQRCGRSITLKVMKRDPSAPVEPPKFLGHGVCNVFSKQTTFSGPRGRLIATNEPKCIAEHAWRLLESLDFDPKDLRGLGVQIQKLEPISDGVNTKPKSYQNSDEQGQVMLPFKNNVGGGGRGGDKSGPNSILKSAGGVRAGPDTSTSTFIVPREVPRKDDANDLPSFSQVDQSIFDTLPPEIKQELENEYKRRSVSPFVAAVSAPAPAPAPNQPGQLVSYRPLGAAIRDKTPAIPLFPRKASAGPDVRRITAQLDPRRTSSLSPRKSRYNRYTKIPGLASWKVPPSELLKLGIDPEVFAALPKNVQREQITAARMLKTLGYIPQKADDEHVELRPVEPDPGQVTYLPPPKARFIQPPTLKQAGSTAGEKLYFVDTDDVQRVIEQWVLRFKLYPPNKQDVAFFAKWLVKSVDRAQAGDEGLLRAVAVMKWWLVLLKRWWGRYEYGFGYDGGEEDLEEEKRARIGQAWWSAFRGVKEQMDVVARRRFGGKLSLR</sequence>
<evidence type="ECO:0000256" key="15">
    <source>
        <dbReference type="ARBA" id="ARBA00081902"/>
    </source>
</evidence>
<evidence type="ECO:0000259" key="17">
    <source>
        <dbReference type="PROSITE" id="PS50172"/>
    </source>
</evidence>
<comment type="caution">
    <text evidence="19">The sequence shown here is derived from an EMBL/GenBank/DDBJ whole genome shotgun (WGS) entry which is preliminary data.</text>
</comment>
<feature type="domain" description="BRCT" evidence="17">
    <location>
        <begin position="114"/>
        <end position="202"/>
    </location>
</feature>
<dbReference type="Gene3D" id="1.10.150.20">
    <property type="entry name" value="5' to 3' exonuclease, C-terminal subdomain"/>
    <property type="match status" value="1"/>
</dbReference>
<dbReference type="InterPro" id="IPR043128">
    <property type="entry name" value="Rev_trsase/Diguanyl_cyclase"/>
</dbReference>
<proteinExistence type="inferred from homology"/>
<evidence type="ECO:0000256" key="12">
    <source>
        <dbReference type="ARBA" id="ARBA00023204"/>
    </source>
</evidence>
<dbReference type="InterPro" id="IPR036775">
    <property type="entry name" value="DNA_pol_Y-fam_lit_finger_sf"/>
</dbReference>
<dbReference type="InterPro" id="IPR038401">
    <property type="entry name" value="Rev1_C_sf"/>
</dbReference>
<evidence type="ECO:0000313" key="20">
    <source>
        <dbReference type="Proteomes" id="UP001176059"/>
    </source>
</evidence>
<keyword evidence="10" id="KW-0460">Magnesium</keyword>
<keyword evidence="12" id="KW-0234">DNA repair</keyword>
<evidence type="ECO:0000313" key="19">
    <source>
        <dbReference type="EMBL" id="KAJ3731158.1"/>
    </source>
</evidence>
<evidence type="ECO:0000256" key="1">
    <source>
        <dbReference type="ARBA" id="ARBA00001946"/>
    </source>
</evidence>
<gene>
    <name evidence="19" type="ORF">DFJ43DRAFT_1224850</name>
</gene>
<dbReference type="InterPro" id="IPR025527">
    <property type="entry name" value="HUWE1/Rev1_UBM"/>
</dbReference>
<dbReference type="InterPro" id="IPR036420">
    <property type="entry name" value="BRCT_dom_sf"/>
</dbReference>
<comment type="cofactor">
    <cofactor evidence="1">
        <name>Mg(2+)</name>
        <dbReference type="ChEBI" id="CHEBI:18420"/>
    </cofactor>
</comment>
<dbReference type="FunFam" id="3.40.50.10190:FF:000011">
    <property type="entry name" value="DNA repair protein REV1"/>
    <property type="match status" value="1"/>
</dbReference>
<feature type="compositionally biased region" description="Polar residues" evidence="16">
    <location>
        <begin position="207"/>
        <end position="221"/>
    </location>
</feature>